<comment type="function">
    <text evidence="5">NDH-1 shuttles electrons from NADH, via FMN and iron-sulfur (Fe-S) centers, to quinones in the respiratory chain. The immediate electron acceptor for the enzyme in this species is believed to be ubiquinone. Couples the redox reaction to proton translocation (for every two electrons transferred, four hydrogen ions are translocated across the cytoplasmic membrane), and thus conserves the redox energy in a proton gradient.</text>
</comment>
<dbReference type="GO" id="GO:0008137">
    <property type="term" value="F:NADH dehydrogenase (ubiquinone) activity"/>
    <property type="evidence" value="ECO:0007669"/>
    <property type="project" value="InterPro"/>
</dbReference>
<feature type="transmembrane region" description="Helical" evidence="5">
    <location>
        <begin position="357"/>
        <end position="380"/>
    </location>
</feature>
<feature type="transmembrane region" description="Helical" evidence="5">
    <location>
        <begin position="263"/>
        <end position="281"/>
    </location>
</feature>
<feature type="transmembrane region" description="Helical" evidence="5">
    <location>
        <begin position="98"/>
        <end position="115"/>
    </location>
</feature>
<dbReference type="GO" id="GO:0048038">
    <property type="term" value="F:quinone binding"/>
    <property type="evidence" value="ECO:0007669"/>
    <property type="project" value="UniProtKB-KW"/>
</dbReference>
<dbReference type="InterPro" id="IPR010096">
    <property type="entry name" value="NADH-Q_OxRdtase_suN/2"/>
</dbReference>
<evidence type="ECO:0000256" key="5">
    <source>
        <dbReference type="HAMAP-Rule" id="MF_00445"/>
    </source>
</evidence>
<evidence type="ECO:0000256" key="3">
    <source>
        <dbReference type="ARBA" id="ARBA00022989"/>
    </source>
</evidence>
<dbReference type="InterPro" id="IPR001750">
    <property type="entry name" value="ND/Mrp_TM"/>
</dbReference>
<feature type="transmembrane region" description="Helical" evidence="5">
    <location>
        <begin position="121"/>
        <end position="142"/>
    </location>
</feature>
<comment type="subunit">
    <text evidence="5">NDH-1 is composed of 14 different subunits. Subunits NuoA, H, J, K, L, M, N constitute the membrane sector of the complex.</text>
</comment>
<keyword evidence="5" id="KW-1003">Cell membrane</keyword>
<dbReference type="AlphaFoldDB" id="A0A7V4E1R7"/>
<evidence type="ECO:0000259" key="7">
    <source>
        <dbReference type="Pfam" id="PF00361"/>
    </source>
</evidence>
<keyword evidence="5" id="KW-0520">NAD</keyword>
<dbReference type="GO" id="GO:0012505">
    <property type="term" value="C:endomembrane system"/>
    <property type="evidence" value="ECO:0007669"/>
    <property type="project" value="UniProtKB-SubCell"/>
</dbReference>
<keyword evidence="5" id="KW-1278">Translocase</keyword>
<feature type="transmembrane region" description="Helical" evidence="5">
    <location>
        <begin position="432"/>
        <end position="451"/>
    </location>
</feature>
<dbReference type="GO" id="GO:0005886">
    <property type="term" value="C:plasma membrane"/>
    <property type="evidence" value="ECO:0007669"/>
    <property type="project" value="UniProtKB-SubCell"/>
</dbReference>
<evidence type="ECO:0000313" key="8">
    <source>
        <dbReference type="EMBL" id="HGK53880.1"/>
    </source>
</evidence>
<protein>
    <recommendedName>
        <fullName evidence="5">NADH-quinone oxidoreductase subunit N</fullName>
        <ecNumber evidence="5">7.1.1.-</ecNumber>
    </recommendedName>
    <alternativeName>
        <fullName evidence="5">NADH dehydrogenase I subunit N</fullName>
    </alternativeName>
    <alternativeName>
        <fullName evidence="5">NDH-1 subunit N</fullName>
    </alternativeName>
</protein>
<gene>
    <name evidence="5" type="primary">nuoN</name>
    <name evidence="8" type="ORF">ENU72_02510</name>
</gene>
<evidence type="ECO:0000256" key="4">
    <source>
        <dbReference type="ARBA" id="ARBA00023136"/>
    </source>
</evidence>
<evidence type="ECO:0000256" key="6">
    <source>
        <dbReference type="RuleBase" id="RU000320"/>
    </source>
</evidence>
<comment type="similarity">
    <text evidence="5">Belongs to the complex I subunit 2 family.</text>
</comment>
<dbReference type="HAMAP" id="MF_00445">
    <property type="entry name" value="NDH1_NuoN_1"/>
    <property type="match status" value="1"/>
</dbReference>
<keyword evidence="5" id="KW-0830">Ubiquinone</keyword>
<name>A0A7V4E1R7_UNCW3</name>
<comment type="subcellular location">
    <subcellularLocation>
        <location evidence="5">Cell membrane</location>
        <topology evidence="5">Multi-pass membrane protein</topology>
    </subcellularLocation>
    <subcellularLocation>
        <location evidence="1">Endomembrane system</location>
        <topology evidence="1">Multi-pass membrane protein</topology>
    </subcellularLocation>
    <subcellularLocation>
        <location evidence="6">Membrane</location>
        <topology evidence="6">Multi-pass membrane protein</topology>
    </subcellularLocation>
</comment>
<feature type="transmembrane region" description="Helical" evidence="5">
    <location>
        <begin position="6"/>
        <end position="24"/>
    </location>
</feature>
<feature type="domain" description="NADH:quinone oxidoreductase/Mrp antiporter transmembrane" evidence="7">
    <location>
        <begin position="117"/>
        <end position="404"/>
    </location>
</feature>
<organism evidence="8">
    <name type="scientific">candidate division WOR-3 bacterium</name>
    <dbReference type="NCBI Taxonomy" id="2052148"/>
    <lineage>
        <taxon>Bacteria</taxon>
        <taxon>Bacteria division WOR-3</taxon>
    </lineage>
</organism>
<evidence type="ECO:0000256" key="2">
    <source>
        <dbReference type="ARBA" id="ARBA00022692"/>
    </source>
</evidence>
<sequence length="468" mass="51901">MKTFIFEISLSITGLIIFILDIILKDKKNKPVILSILTAFFLFLSLIISSFLSSFSLKFGFSLDSFSYYLKILFISAGIIGCIGSIPYLKERIPDKSVEYLLLIIFSIIGMSFLVSSKNILLFFISFELLSIPLYALTGFYKKDIRAPEASLKFLLVGVFSSAILFCGLSFLYGAGGSGDFEVLKEKFKETSPILYAGMIMFLVGIGFKIAAVPFHTWLPDVYEAAPSSYVAFLSVAPKAAGFAALIRFLFEVFPRENPLIPVIALLSAVTMILGNLVALPQTNIKRLLAYSSIAHIGYILIGIASFDETGISMVLFYLFTYLFSNMGAFLIVESQVNSLNDERIDALKGLAQRNPILSLSMLIFLLSLGGIPFVAGFWAKLFVFLAGVKTGYWFLVLLGGILTIVALYYYLMVARRMYIEEEFSKKIEVPLPLKISIGVCTIGVLFFGILPRILVNFSNWAAKGILR</sequence>
<keyword evidence="5" id="KW-0813">Transport</keyword>
<dbReference type="EC" id="7.1.1.-" evidence="5"/>
<comment type="catalytic activity">
    <reaction evidence="5">
        <text>a quinone + NADH + 5 H(+)(in) = a quinol + NAD(+) + 4 H(+)(out)</text>
        <dbReference type="Rhea" id="RHEA:57888"/>
        <dbReference type="ChEBI" id="CHEBI:15378"/>
        <dbReference type="ChEBI" id="CHEBI:24646"/>
        <dbReference type="ChEBI" id="CHEBI:57540"/>
        <dbReference type="ChEBI" id="CHEBI:57945"/>
        <dbReference type="ChEBI" id="CHEBI:132124"/>
    </reaction>
</comment>
<dbReference type="Pfam" id="PF00361">
    <property type="entry name" value="Proton_antipo_M"/>
    <property type="match status" value="1"/>
</dbReference>
<feature type="transmembrane region" description="Helical" evidence="5">
    <location>
        <begin position="230"/>
        <end position="251"/>
    </location>
</feature>
<reference evidence="8" key="1">
    <citation type="journal article" date="2020" name="mSystems">
        <title>Genome- and Community-Level Interaction Insights into Carbon Utilization and Element Cycling Functions of Hydrothermarchaeota in Hydrothermal Sediment.</title>
        <authorList>
            <person name="Zhou Z."/>
            <person name="Liu Y."/>
            <person name="Xu W."/>
            <person name="Pan J."/>
            <person name="Luo Z.H."/>
            <person name="Li M."/>
        </authorList>
    </citation>
    <scope>NUCLEOTIDE SEQUENCE [LARGE SCALE GENOMIC DNA]</scope>
    <source>
        <strain evidence="8">SpSt-695</strain>
    </source>
</reference>
<keyword evidence="5" id="KW-0874">Quinone</keyword>
<dbReference type="EMBL" id="DTDP01000110">
    <property type="protein sequence ID" value="HGK53880.1"/>
    <property type="molecule type" value="Genomic_DNA"/>
</dbReference>
<feature type="transmembrane region" description="Helical" evidence="5">
    <location>
        <begin position="313"/>
        <end position="333"/>
    </location>
</feature>
<feature type="transmembrane region" description="Helical" evidence="5">
    <location>
        <begin position="31"/>
        <end position="54"/>
    </location>
</feature>
<dbReference type="NCBIfam" id="TIGR01770">
    <property type="entry name" value="NDH_I_N"/>
    <property type="match status" value="1"/>
</dbReference>
<comment type="caution">
    <text evidence="8">The sequence shown here is derived from an EMBL/GenBank/DDBJ whole genome shotgun (WGS) entry which is preliminary data.</text>
</comment>
<keyword evidence="4 5" id="KW-0472">Membrane</keyword>
<keyword evidence="3 5" id="KW-1133">Transmembrane helix</keyword>
<dbReference type="GO" id="GO:0042773">
    <property type="term" value="P:ATP synthesis coupled electron transport"/>
    <property type="evidence" value="ECO:0007669"/>
    <property type="project" value="InterPro"/>
</dbReference>
<feature type="transmembrane region" description="Helical" evidence="5">
    <location>
        <begin position="392"/>
        <end position="412"/>
    </location>
</feature>
<feature type="transmembrane region" description="Helical" evidence="5">
    <location>
        <begin position="288"/>
        <end position="307"/>
    </location>
</feature>
<keyword evidence="2 5" id="KW-0812">Transmembrane</keyword>
<evidence type="ECO:0000256" key="1">
    <source>
        <dbReference type="ARBA" id="ARBA00004127"/>
    </source>
</evidence>
<feature type="transmembrane region" description="Helical" evidence="5">
    <location>
        <begin position="66"/>
        <end position="86"/>
    </location>
</feature>
<feature type="transmembrane region" description="Helical" evidence="5">
    <location>
        <begin position="194"/>
        <end position="218"/>
    </location>
</feature>
<accession>A0A7V4E1R7</accession>
<proteinExistence type="inferred from homology"/>
<feature type="transmembrane region" description="Helical" evidence="5">
    <location>
        <begin position="154"/>
        <end position="174"/>
    </location>
</feature>
<dbReference type="PANTHER" id="PTHR22773">
    <property type="entry name" value="NADH DEHYDROGENASE"/>
    <property type="match status" value="1"/>
</dbReference>
<dbReference type="GO" id="GO:0050136">
    <property type="term" value="F:NADH dehydrogenase (quinone) (non-electrogenic) activity"/>
    <property type="evidence" value="ECO:0007669"/>
    <property type="project" value="UniProtKB-UniRule"/>
</dbReference>